<dbReference type="RefSeq" id="WP_213350488.1">
    <property type="nucleotide sequence ID" value="NZ_JAHBGB010000002.1"/>
</dbReference>
<sequence>MSRFAHSTKIAAIALAGVALASALPTPSQARDHRNNGAAVAAGVVGGLIVGGLVAGAASNAYGGGYGGGYYDPPPPRPYRPGPAYAYGPGPGYGPGYGYRAYRPRCWVETQTFYNRWGRPYYRDVEVCR</sequence>
<reference evidence="4" key="1">
    <citation type="journal article" date="2019" name="Int. J. Syst. Evol. Microbiol.">
        <title>The Global Catalogue of Microorganisms (GCM) 10K type strain sequencing project: providing services to taxonomists for standard genome sequencing and annotation.</title>
        <authorList>
            <consortium name="The Broad Institute Genomics Platform"/>
            <consortium name="The Broad Institute Genome Sequencing Center for Infectious Disease"/>
            <person name="Wu L."/>
            <person name="Ma J."/>
        </authorList>
    </citation>
    <scope>NUCLEOTIDE SEQUENCE [LARGE SCALE GENOMIC DNA]</scope>
    <source>
        <strain evidence="4">CCM 7435</strain>
    </source>
</reference>
<keyword evidence="1" id="KW-1133">Transmembrane helix</keyword>
<evidence type="ECO:0000256" key="1">
    <source>
        <dbReference type="SAM" id="Phobius"/>
    </source>
</evidence>
<evidence type="ECO:0000313" key="4">
    <source>
        <dbReference type="Proteomes" id="UP001597299"/>
    </source>
</evidence>
<feature type="chain" id="PRO_5046519351" description="Lectin-like protein BA14k" evidence="2">
    <location>
        <begin position="31"/>
        <end position="129"/>
    </location>
</feature>
<evidence type="ECO:0008006" key="5">
    <source>
        <dbReference type="Google" id="ProtNLM"/>
    </source>
</evidence>
<proteinExistence type="predicted"/>
<feature type="transmembrane region" description="Helical" evidence="1">
    <location>
        <begin position="40"/>
        <end position="58"/>
    </location>
</feature>
<gene>
    <name evidence="3" type="ORF">ACFSNC_11220</name>
</gene>
<evidence type="ECO:0000313" key="3">
    <source>
        <dbReference type="EMBL" id="MFD2140973.1"/>
    </source>
</evidence>
<feature type="signal peptide" evidence="2">
    <location>
        <begin position="1"/>
        <end position="30"/>
    </location>
</feature>
<name>A0ABW4YXN4_9HYPH</name>
<evidence type="ECO:0000256" key="2">
    <source>
        <dbReference type="SAM" id="SignalP"/>
    </source>
</evidence>
<dbReference type="EMBL" id="JBHUHD010000001">
    <property type="protein sequence ID" value="MFD2140973.1"/>
    <property type="molecule type" value="Genomic_DNA"/>
</dbReference>
<protein>
    <recommendedName>
        <fullName evidence="5">Lectin-like protein BA14k</fullName>
    </recommendedName>
</protein>
<comment type="caution">
    <text evidence="3">The sequence shown here is derived from an EMBL/GenBank/DDBJ whole genome shotgun (WGS) entry which is preliminary data.</text>
</comment>
<organism evidence="3 4">
    <name type="scientific">Ancylobacter oerskovii</name>
    <dbReference type="NCBI Taxonomy" id="459519"/>
    <lineage>
        <taxon>Bacteria</taxon>
        <taxon>Pseudomonadati</taxon>
        <taxon>Pseudomonadota</taxon>
        <taxon>Alphaproteobacteria</taxon>
        <taxon>Hyphomicrobiales</taxon>
        <taxon>Xanthobacteraceae</taxon>
        <taxon>Ancylobacter</taxon>
    </lineage>
</organism>
<keyword evidence="4" id="KW-1185">Reference proteome</keyword>
<keyword evidence="1" id="KW-0812">Transmembrane</keyword>
<keyword evidence="2" id="KW-0732">Signal</keyword>
<accession>A0ABW4YXN4</accession>
<keyword evidence="1" id="KW-0472">Membrane</keyword>
<dbReference type="Proteomes" id="UP001597299">
    <property type="component" value="Unassembled WGS sequence"/>
</dbReference>